<feature type="signal peptide" evidence="1">
    <location>
        <begin position="1"/>
        <end position="18"/>
    </location>
</feature>
<dbReference type="InterPro" id="IPR046232">
    <property type="entry name" value="DUF6265"/>
</dbReference>
<organism evidence="3 4">
    <name type="scientific">Croceivirga thetidis</name>
    <dbReference type="NCBI Taxonomy" id="2721623"/>
    <lineage>
        <taxon>Bacteria</taxon>
        <taxon>Pseudomonadati</taxon>
        <taxon>Bacteroidota</taxon>
        <taxon>Flavobacteriia</taxon>
        <taxon>Flavobacteriales</taxon>
        <taxon>Flavobacteriaceae</taxon>
        <taxon>Croceivirga</taxon>
    </lineage>
</organism>
<comment type="caution">
    <text evidence="3">The sequence shown here is derived from an EMBL/GenBank/DDBJ whole genome shotgun (WGS) entry which is preliminary data.</text>
</comment>
<proteinExistence type="predicted"/>
<evidence type="ECO:0000313" key="4">
    <source>
        <dbReference type="Proteomes" id="UP000718451"/>
    </source>
</evidence>
<feature type="domain" description="DUF6265" evidence="2">
    <location>
        <begin position="39"/>
        <end position="145"/>
    </location>
</feature>
<keyword evidence="1" id="KW-0732">Signal</keyword>
<evidence type="ECO:0000259" key="2">
    <source>
        <dbReference type="Pfam" id="PF19780"/>
    </source>
</evidence>
<protein>
    <recommendedName>
        <fullName evidence="2">DUF6265 domain-containing protein</fullName>
    </recommendedName>
</protein>
<dbReference type="RefSeq" id="WP_168551101.1">
    <property type="nucleotide sequence ID" value="NZ_JAAWWL010000001.1"/>
</dbReference>
<accession>A0ABX1GPA7</accession>
<dbReference type="EMBL" id="JAAWWL010000001">
    <property type="protein sequence ID" value="NKI30876.1"/>
    <property type="molecule type" value="Genomic_DNA"/>
</dbReference>
<dbReference type="Proteomes" id="UP000718451">
    <property type="component" value="Unassembled WGS sequence"/>
</dbReference>
<evidence type="ECO:0000256" key="1">
    <source>
        <dbReference type="SAM" id="SignalP"/>
    </source>
</evidence>
<evidence type="ECO:0000313" key="3">
    <source>
        <dbReference type="EMBL" id="NKI30876.1"/>
    </source>
</evidence>
<sequence>MRVILILLVAFSYTTLTAQKTFKLTEGETSPNATLEQVAWVAGHWKGEAFGGVAEEIWSEPLGESMMFVFRLVNDGKVSFYESGHIKQVGETIIMQLKHFDGSLKGWEEKDQTVDFKLVKIGEDKVFFEGLTMEKISETKMNAYVLIESEGKKEEVLFEYHKKKS</sequence>
<feature type="chain" id="PRO_5045264124" description="DUF6265 domain-containing protein" evidence="1">
    <location>
        <begin position="19"/>
        <end position="165"/>
    </location>
</feature>
<gene>
    <name evidence="3" type="ORF">HCU67_02900</name>
</gene>
<keyword evidence="4" id="KW-1185">Reference proteome</keyword>
<dbReference type="Pfam" id="PF19780">
    <property type="entry name" value="DUF6265"/>
    <property type="match status" value="1"/>
</dbReference>
<name>A0ABX1GPA7_9FLAO</name>
<reference evidence="3 4" key="1">
    <citation type="submission" date="2020-04" db="EMBL/GenBank/DDBJ databases">
        <authorList>
            <person name="Yoon J."/>
        </authorList>
    </citation>
    <scope>NUCLEOTIDE SEQUENCE [LARGE SCALE GENOMIC DNA]</scope>
    <source>
        <strain evidence="3 4">DJ-13</strain>
    </source>
</reference>